<dbReference type="RefSeq" id="WP_060815120.1">
    <property type="nucleotide sequence ID" value="NZ_JARPZN010000021.1"/>
</dbReference>
<evidence type="ECO:0000313" key="5">
    <source>
        <dbReference type="EMBL" id="STD82448.1"/>
    </source>
</evidence>
<dbReference type="AlphaFoldDB" id="A0A376H225"/>
<keyword evidence="2" id="KW-1133">Transmembrane helix</keyword>
<evidence type="ECO:0000313" key="4">
    <source>
        <dbReference type="EMBL" id="MDT2691819.1"/>
    </source>
</evidence>
<dbReference type="OrthoDB" id="9810918at2"/>
<evidence type="ECO:0000259" key="3">
    <source>
        <dbReference type="Pfam" id="PF04536"/>
    </source>
</evidence>
<dbReference type="InterPro" id="IPR007621">
    <property type="entry name" value="TPM_dom"/>
</dbReference>
<dbReference type="Pfam" id="PF04536">
    <property type="entry name" value="TPM_phosphatase"/>
    <property type="match status" value="1"/>
</dbReference>
<accession>A0A376H225</accession>
<evidence type="ECO:0000256" key="2">
    <source>
        <dbReference type="SAM" id="Phobius"/>
    </source>
</evidence>
<keyword evidence="2" id="KW-0812">Transmembrane</keyword>
<dbReference type="EMBL" id="JARPZN010000021">
    <property type="protein sequence ID" value="MDT2691819.1"/>
    <property type="molecule type" value="Genomic_DNA"/>
</dbReference>
<feature type="transmembrane region" description="Helical" evidence="2">
    <location>
        <begin position="192"/>
        <end position="217"/>
    </location>
</feature>
<dbReference type="Proteomes" id="UP000254807">
    <property type="component" value="Unassembled WGS sequence"/>
</dbReference>
<name>A0A376H225_ENTGA</name>
<dbReference type="PANTHER" id="PTHR30373">
    <property type="entry name" value="UPF0603 PROTEIN YGCG"/>
    <property type="match status" value="1"/>
</dbReference>
<evidence type="ECO:0000256" key="1">
    <source>
        <dbReference type="SAM" id="MobiDB-lite"/>
    </source>
</evidence>
<feature type="domain" description="TPM" evidence="3">
    <location>
        <begin position="31"/>
        <end position="155"/>
    </location>
</feature>
<reference evidence="4" key="2">
    <citation type="submission" date="2023-03" db="EMBL/GenBank/DDBJ databases">
        <authorList>
            <person name="Shen W."/>
            <person name="Cai J."/>
        </authorList>
    </citation>
    <scope>NUCLEOTIDE SEQUENCE</scope>
    <source>
        <strain evidence="4">K69-2</strain>
    </source>
</reference>
<protein>
    <submittedName>
        <fullName evidence="5">Domain of uncharacterized function (DUF477)</fullName>
    </submittedName>
    <submittedName>
        <fullName evidence="4">TPM domain-containing protein</fullName>
    </submittedName>
</protein>
<evidence type="ECO:0000313" key="6">
    <source>
        <dbReference type="Proteomes" id="UP000254807"/>
    </source>
</evidence>
<feature type="compositionally biased region" description="Gly residues" evidence="1">
    <location>
        <begin position="504"/>
        <end position="520"/>
    </location>
</feature>
<feature type="region of interest" description="Disordered" evidence="1">
    <location>
        <begin position="497"/>
        <end position="520"/>
    </location>
</feature>
<keyword evidence="6" id="KW-1185">Reference proteome</keyword>
<dbReference type="Proteomes" id="UP001183682">
    <property type="component" value="Unassembled WGS sequence"/>
</dbReference>
<dbReference type="PANTHER" id="PTHR30373:SF2">
    <property type="entry name" value="UPF0603 PROTEIN YGCG"/>
    <property type="match status" value="1"/>
</dbReference>
<keyword evidence="2" id="KW-0472">Membrane</keyword>
<dbReference type="EMBL" id="UFYW01000001">
    <property type="protein sequence ID" value="STD82448.1"/>
    <property type="molecule type" value="Genomic_DNA"/>
</dbReference>
<gene>
    <name evidence="5" type="ORF">NCTC12360_00877</name>
    <name evidence="4" type="ORF">P7E30_16720</name>
</gene>
<sequence length="520" mass="59152">MKKRVVGSSILIVIVMFVLLVPQKVFGQSFVKDNAGVLSAETIAKINQLNQERFQTLPGSPEYAVVTLKNLDGQSIETVTNQLFDEYSFGQSAYNNGLVFVFAIEDREFRLGYGDGLTYIFSDLSDDDLIDEDTKDLLRDEDYDQAVLNASDRVYEEMKTADETVGLNKIYADGQQLLAEKKAREAAESKKFWLLFWQLVSSVSALVIAAISGVIGWRKRQTKKSFQAANVIPPHIHSDPAFDEKAFYRWASKRRNYQTFNHYIVAGECLKALKMYLLSEVIPRQLAEFERISPQPARNQMIQQALKNPQLADQFVQEYMKDHKNLKIFGQELAQGHDTLRTYETQLQRQLKEQLRDYDLTGDILAENAYLIPQYKKEIQQLAEEEIQRRSLNNDYLAMLLTKEKTYPEMVQTSSQEIASLIDSVKTDALFTIDLHEVYKNHPDLQKQVGDFSGEDRSELLNNARREYNPTTMDQSLVYLLLINHVTRQEQVIAESKSSDSDFGGFGGGSSSGGGISGSW</sequence>
<proteinExistence type="predicted"/>
<dbReference type="Gene3D" id="3.10.310.50">
    <property type="match status" value="1"/>
</dbReference>
<organism evidence="5 6">
    <name type="scientific">Enterococcus gallinarum</name>
    <dbReference type="NCBI Taxonomy" id="1353"/>
    <lineage>
        <taxon>Bacteria</taxon>
        <taxon>Bacillati</taxon>
        <taxon>Bacillota</taxon>
        <taxon>Bacilli</taxon>
        <taxon>Lactobacillales</taxon>
        <taxon>Enterococcaceae</taxon>
        <taxon>Enterococcus</taxon>
    </lineage>
</organism>
<reference evidence="5 6" key="1">
    <citation type="submission" date="2018-06" db="EMBL/GenBank/DDBJ databases">
        <authorList>
            <consortium name="Pathogen Informatics"/>
            <person name="Doyle S."/>
        </authorList>
    </citation>
    <scope>NUCLEOTIDE SEQUENCE [LARGE SCALE GENOMIC DNA]</scope>
    <source>
        <strain evidence="5 6">NCTC12360</strain>
    </source>
</reference>